<feature type="compositionally biased region" description="Basic and acidic residues" evidence="1">
    <location>
        <begin position="66"/>
        <end position="75"/>
    </location>
</feature>
<gene>
    <name evidence="2" type="ORF">ANE_LOCUS12322</name>
</gene>
<evidence type="ECO:0000313" key="2">
    <source>
        <dbReference type="EMBL" id="VVB01878.1"/>
    </source>
</evidence>
<name>A0A565BL13_9BRAS</name>
<protein>
    <submittedName>
        <fullName evidence="2">Uncharacterized protein</fullName>
    </submittedName>
</protein>
<accession>A0A565BL13</accession>
<reference evidence="2" key="1">
    <citation type="submission" date="2019-07" db="EMBL/GenBank/DDBJ databases">
        <authorList>
            <person name="Dittberner H."/>
        </authorList>
    </citation>
    <scope>NUCLEOTIDE SEQUENCE [LARGE SCALE GENOMIC DNA]</scope>
</reference>
<feature type="region of interest" description="Disordered" evidence="1">
    <location>
        <begin position="20"/>
        <end position="75"/>
    </location>
</feature>
<keyword evidence="3" id="KW-1185">Reference proteome</keyword>
<proteinExistence type="predicted"/>
<dbReference type="EMBL" id="CABITT030000004">
    <property type="protein sequence ID" value="VVB01878.1"/>
    <property type="molecule type" value="Genomic_DNA"/>
</dbReference>
<evidence type="ECO:0000313" key="3">
    <source>
        <dbReference type="Proteomes" id="UP000489600"/>
    </source>
</evidence>
<organism evidence="2 3">
    <name type="scientific">Arabis nemorensis</name>
    <dbReference type="NCBI Taxonomy" id="586526"/>
    <lineage>
        <taxon>Eukaryota</taxon>
        <taxon>Viridiplantae</taxon>
        <taxon>Streptophyta</taxon>
        <taxon>Embryophyta</taxon>
        <taxon>Tracheophyta</taxon>
        <taxon>Spermatophyta</taxon>
        <taxon>Magnoliopsida</taxon>
        <taxon>eudicotyledons</taxon>
        <taxon>Gunneridae</taxon>
        <taxon>Pentapetalae</taxon>
        <taxon>rosids</taxon>
        <taxon>malvids</taxon>
        <taxon>Brassicales</taxon>
        <taxon>Brassicaceae</taxon>
        <taxon>Arabideae</taxon>
        <taxon>Arabis</taxon>
    </lineage>
</organism>
<evidence type="ECO:0000256" key="1">
    <source>
        <dbReference type="SAM" id="MobiDB-lite"/>
    </source>
</evidence>
<dbReference type="AlphaFoldDB" id="A0A565BL13"/>
<comment type="caution">
    <text evidence="2">The sequence shown here is derived from an EMBL/GenBank/DDBJ whole genome shotgun (WGS) entry which is preliminary data.</text>
</comment>
<sequence length="75" mass="7727">MIHFFSLAVAKVGRFHYQSGDSSGGGGAHYPVPNPGLFSPQTNGGMAVKGNVPVAGGKRGNGQADRNGRDVHMFG</sequence>
<dbReference type="Proteomes" id="UP000489600">
    <property type="component" value="Unassembled WGS sequence"/>
</dbReference>